<keyword evidence="2" id="KW-1185">Reference proteome</keyword>
<reference evidence="1" key="1">
    <citation type="journal article" date="2014" name="Int. J. Syst. Evol. Microbiol.">
        <title>Complete genome sequence of Corynebacterium casei LMG S-19264T (=DSM 44701T), isolated from a smear-ripened cheese.</title>
        <authorList>
            <consortium name="US DOE Joint Genome Institute (JGI-PGF)"/>
            <person name="Walter F."/>
            <person name="Albersmeier A."/>
            <person name="Kalinowski J."/>
            <person name="Ruckert C."/>
        </authorList>
    </citation>
    <scope>NUCLEOTIDE SEQUENCE</scope>
    <source>
        <strain evidence="1">KCTC 23224</strain>
    </source>
</reference>
<dbReference type="InterPro" id="IPR003749">
    <property type="entry name" value="ThiS/MoaD-like"/>
</dbReference>
<dbReference type="InterPro" id="IPR016155">
    <property type="entry name" value="Mopterin_synth/thiamin_S_b"/>
</dbReference>
<dbReference type="EMBL" id="BMYF01000025">
    <property type="protein sequence ID" value="GHB50016.1"/>
    <property type="molecule type" value="Genomic_DNA"/>
</dbReference>
<protein>
    <recommendedName>
        <fullName evidence="3">Molybdopterin synthase sulfur carrier subunit</fullName>
    </recommendedName>
</protein>
<gene>
    <name evidence="1" type="ORF">GCM10008106_33500</name>
</gene>
<comment type="caution">
    <text evidence="1">The sequence shown here is derived from an EMBL/GenBank/DDBJ whole genome shotgun (WGS) entry which is preliminary data.</text>
</comment>
<reference evidence="1" key="2">
    <citation type="submission" date="2020-09" db="EMBL/GenBank/DDBJ databases">
        <authorList>
            <person name="Sun Q."/>
            <person name="Kim S."/>
        </authorList>
    </citation>
    <scope>NUCLEOTIDE SEQUENCE</scope>
    <source>
        <strain evidence="1">KCTC 23224</strain>
    </source>
</reference>
<name>A0A8J3D084_9BACT</name>
<dbReference type="CDD" id="cd00754">
    <property type="entry name" value="Ubl_MoaD"/>
    <property type="match status" value="1"/>
</dbReference>
<evidence type="ECO:0000313" key="1">
    <source>
        <dbReference type="EMBL" id="GHB50016.1"/>
    </source>
</evidence>
<dbReference type="SUPFAM" id="SSF54285">
    <property type="entry name" value="MoaD/ThiS"/>
    <property type="match status" value="1"/>
</dbReference>
<evidence type="ECO:0000313" key="2">
    <source>
        <dbReference type="Proteomes" id="UP000642809"/>
    </source>
</evidence>
<dbReference type="Gene3D" id="3.10.20.30">
    <property type="match status" value="1"/>
</dbReference>
<dbReference type="InterPro" id="IPR012675">
    <property type="entry name" value="Beta-grasp_dom_sf"/>
</dbReference>
<accession>A0A8J3D084</accession>
<dbReference type="Proteomes" id="UP000642809">
    <property type="component" value="Unassembled WGS sequence"/>
</dbReference>
<dbReference type="AlphaFoldDB" id="A0A8J3D084"/>
<sequence>MKILAFGKIAEIIGKPQLEVDDFPTTEILLGYLHQQYPALKNHKFSIAVNKKQVNGNAPIALGAEVALLPPFSGG</sequence>
<dbReference type="Pfam" id="PF02597">
    <property type="entry name" value="ThiS"/>
    <property type="match status" value="1"/>
</dbReference>
<evidence type="ECO:0008006" key="3">
    <source>
        <dbReference type="Google" id="ProtNLM"/>
    </source>
</evidence>
<dbReference type="RefSeq" id="WP_189585470.1">
    <property type="nucleotide sequence ID" value="NZ_BMYF01000025.1"/>
</dbReference>
<organism evidence="1 2">
    <name type="scientific">Mongoliitalea lutea</name>
    <dbReference type="NCBI Taxonomy" id="849756"/>
    <lineage>
        <taxon>Bacteria</taxon>
        <taxon>Pseudomonadati</taxon>
        <taxon>Bacteroidota</taxon>
        <taxon>Cytophagia</taxon>
        <taxon>Cytophagales</taxon>
        <taxon>Cyclobacteriaceae</taxon>
        <taxon>Mongoliitalea</taxon>
    </lineage>
</organism>
<proteinExistence type="predicted"/>